<name>A0ABS9N9I6_9ACTN</name>
<sequence length="977" mass="109346">MSDTVTLAYGSALDGMQRSGPMPIHPVAAMFGNDQSLTDGAALLAHLQSAGPEDALRQQFAQVLAGWDHVDSDAVWAAGTARNTSERRSAIVSTLQLDPATQHLVASLFPHATAPIVIADDWEEWRTAERRGERDFYWSHYRRYLLNKGWDAGVVAGLDHATEDVVRRLSDPTREVAYQAKGLVVGYVQSGKTANFTGVIAKAVDAGYRLVIVLTGTTNMLRAQTQRRLDIELVGRENLEQEISAHDSRGHEYQDDTDWEKDRFVRHGGRPSDIGYPDIRRLSTRGWDYRRLRQGFMALDFPRRERTHPLFAPVNLYTSDARLVVAKKNKTVLQDLVADLGRIRERLGEVPVLIIDDESDQASVNTTSPKQWTQDSKDRTAINRLIGQLLSMMPRAQYVGYTATPYANVFVDPSDVEDIFPRDFLVSLARPVAYMGAEDFHDFDTDIPLSERTFESSQELRHVRLLDEEPQDTDLRTPLDMYLLTGAVKLHRQRHGHASYQHHTMLVHEAMSKAVHRDTADVINAMWNSGQYRAPAGLARLRALYEEDVLRVSVASGTDLPTPANFDDLRPDIAAALDKISPPDQSSGPVIVVNSDKDLERQQESLDFDMRPIWRILVGGNSLARGFTVEGLTVTYYRRVTKQVDTLMQMGRWFGFRPGFRDLVRIYTTEELHEMFAAACKDEEYLRAELRRYSQPTDGERQITPRQIPPLIAQHRPDLRPTGRNKMWNATLVEKSSPGEPMEPVAYPNPGSRAGDEKTRANAAAWLPVLSAATTTVRFKTVRASKVAGVSTIQDTGKSYSARIAEMDHRDVVEVLRSLKWLSADTFKPELTWLSGLSPEQLKRWLIIFPHQVSDESLRTIHDQGPFSIFRRVRTSTGSLSAVSESRHRNAASRIAGLATPVSDPEADRLYAPATGAIIVYPNVEADVPDARSVNDGLVTLAFQLVTPMSTMPSSGKLIKWQTHNSADESAIVVDAE</sequence>
<dbReference type="RefSeq" id="WP_238681066.1">
    <property type="nucleotide sequence ID" value="NZ_JAKKFD010000044.1"/>
</dbReference>
<evidence type="ECO:0000259" key="1">
    <source>
        <dbReference type="Pfam" id="PF10593"/>
    </source>
</evidence>
<gene>
    <name evidence="2" type="ORF">NIE79_004701</name>
</gene>
<organism evidence="2 3">
    <name type="scientific">Micromonospora trifolii</name>
    <dbReference type="NCBI Taxonomy" id="2911208"/>
    <lineage>
        <taxon>Bacteria</taxon>
        <taxon>Bacillati</taxon>
        <taxon>Actinomycetota</taxon>
        <taxon>Actinomycetes</taxon>
        <taxon>Micromonosporales</taxon>
        <taxon>Micromonosporaceae</taxon>
        <taxon>Micromonospora</taxon>
    </lineage>
</organism>
<evidence type="ECO:0000313" key="3">
    <source>
        <dbReference type="Proteomes" id="UP001201629"/>
    </source>
</evidence>
<dbReference type="InterPro" id="IPR018310">
    <property type="entry name" value="Put_endonuclease_Z1-dom"/>
</dbReference>
<evidence type="ECO:0000313" key="2">
    <source>
        <dbReference type="EMBL" id="MCG5446136.1"/>
    </source>
</evidence>
<feature type="domain" description="Putative endonuclease Z1" evidence="1">
    <location>
        <begin position="475"/>
        <end position="716"/>
    </location>
</feature>
<dbReference type="EMBL" id="JAKKFD010000044">
    <property type="protein sequence ID" value="MCG5446136.1"/>
    <property type="molecule type" value="Genomic_DNA"/>
</dbReference>
<dbReference type="Proteomes" id="UP001201629">
    <property type="component" value="Unassembled WGS sequence"/>
</dbReference>
<dbReference type="Pfam" id="PF10593">
    <property type="entry name" value="Z1"/>
    <property type="match status" value="1"/>
</dbReference>
<keyword evidence="3" id="KW-1185">Reference proteome</keyword>
<protein>
    <submittedName>
        <fullName evidence="2">Z1 domain-containing protein</fullName>
    </submittedName>
</protein>
<reference evidence="2 3" key="1">
    <citation type="submission" date="2022-01" db="EMBL/GenBank/DDBJ databases">
        <authorList>
            <person name="Riesco R."/>
            <person name="Trujillo M.E."/>
        </authorList>
    </citation>
    <scope>NUCLEOTIDE SEQUENCE [LARGE SCALE GENOMIC DNA]</scope>
    <source>
        <strain evidence="2 3">NIE79</strain>
    </source>
</reference>
<accession>A0ABS9N9I6</accession>
<comment type="caution">
    <text evidence="2">The sequence shown here is derived from an EMBL/GenBank/DDBJ whole genome shotgun (WGS) entry which is preliminary data.</text>
</comment>
<proteinExistence type="predicted"/>